<evidence type="ECO:0000256" key="2">
    <source>
        <dbReference type="SAM" id="SignalP"/>
    </source>
</evidence>
<keyword evidence="1" id="KW-0175">Coiled coil</keyword>
<evidence type="ECO:0000256" key="1">
    <source>
        <dbReference type="SAM" id="Coils"/>
    </source>
</evidence>
<protein>
    <recommendedName>
        <fullName evidence="5">DUF4988 domain-containing protein</fullName>
    </recommendedName>
</protein>
<dbReference type="AlphaFoldDB" id="A0A9D9HVB7"/>
<evidence type="ECO:0000313" key="4">
    <source>
        <dbReference type="Proteomes" id="UP000823641"/>
    </source>
</evidence>
<accession>A0A9D9HVB7</accession>
<reference evidence="3" key="1">
    <citation type="submission" date="2020-10" db="EMBL/GenBank/DDBJ databases">
        <authorList>
            <person name="Gilroy R."/>
        </authorList>
    </citation>
    <scope>NUCLEOTIDE SEQUENCE</scope>
    <source>
        <strain evidence="3">G3-3990</strain>
    </source>
</reference>
<organism evidence="3 4">
    <name type="scientific">Candidatus Gallipaludibacter merdavium</name>
    <dbReference type="NCBI Taxonomy" id="2840839"/>
    <lineage>
        <taxon>Bacteria</taxon>
        <taxon>Pseudomonadati</taxon>
        <taxon>Bacteroidota</taxon>
        <taxon>Bacteroidia</taxon>
        <taxon>Bacteroidales</taxon>
        <taxon>Candidatus Gallipaludibacter</taxon>
    </lineage>
</organism>
<evidence type="ECO:0000313" key="3">
    <source>
        <dbReference type="EMBL" id="MBO8461017.1"/>
    </source>
</evidence>
<feature type="signal peptide" evidence="2">
    <location>
        <begin position="1"/>
        <end position="24"/>
    </location>
</feature>
<feature type="coiled-coil region" evidence="1">
    <location>
        <begin position="21"/>
        <end position="48"/>
    </location>
</feature>
<comment type="caution">
    <text evidence="3">The sequence shown here is derived from an EMBL/GenBank/DDBJ whole genome shotgun (WGS) entry which is preliminary data.</text>
</comment>
<dbReference type="Proteomes" id="UP000823641">
    <property type="component" value="Unassembled WGS sequence"/>
</dbReference>
<feature type="chain" id="PRO_5038780133" description="DUF4988 domain-containing protein" evidence="2">
    <location>
        <begin position="25"/>
        <end position="568"/>
    </location>
</feature>
<gene>
    <name evidence="3" type="ORF">IAA73_11920</name>
</gene>
<sequence>MKNIVYFCWLLFMAILLPSCQNSLKNDIEELRQELDMQRKLIEALQCGSTITGITYTDDGYVIVLSNNSWLVFDEATPIVSRSENGTWLLNGKDTGIPVDDTQNIPEIVIGENGNWFINGSDTKIQASIQESCVNSVVADGENIIFTFTDGTTVSLKLESGQSETTNDICLPKYLYMLSDTRNDIYVEPFIRRWRPAIEFVRFTSRTPFLEQSERYVYIDKPKAWQTITATLYNQELEKLKSLTSIVRLGEKSVGDKEVYVQIIGDSYVQGAFFKDALLTKGYVPNIKMVGLRKVEGEVGQYDEGRGGDRLQDYFSVHTAPTKAYQGFMHPDGDYRYYGATAFWINCHKVMNGNTGLAYTCGRFDDFAIRFDAETGFLLLPQKGDVQYDNNQNSFVLYDGEEWVLVNKDDFSWSFNYTKYLEAWDLPKPQFVGEMLGLNDFRELPDADFTTWNQQIETMKNSYLEAVPDGKFMILIPCSTCGSMNNDSGTFTLLQNAAMWRLRKNIIDTFDNRESEGYYLVDVGITIDSENGYNKNENGVQTGNPHPYPNYPTMGIPIAAFIQYHREK</sequence>
<reference evidence="3" key="2">
    <citation type="journal article" date="2021" name="PeerJ">
        <title>Extensive microbial diversity within the chicken gut microbiome revealed by metagenomics and culture.</title>
        <authorList>
            <person name="Gilroy R."/>
            <person name="Ravi A."/>
            <person name="Getino M."/>
            <person name="Pursley I."/>
            <person name="Horton D.L."/>
            <person name="Alikhan N.F."/>
            <person name="Baker D."/>
            <person name="Gharbi K."/>
            <person name="Hall N."/>
            <person name="Watson M."/>
            <person name="Adriaenssens E.M."/>
            <person name="Foster-Nyarko E."/>
            <person name="Jarju S."/>
            <person name="Secka A."/>
            <person name="Antonio M."/>
            <person name="Oren A."/>
            <person name="Chaudhuri R.R."/>
            <person name="La Ragione R."/>
            <person name="Hildebrand F."/>
            <person name="Pallen M.J."/>
        </authorList>
    </citation>
    <scope>NUCLEOTIDE SEQUENCE</scope>
    <source>
        <strain evidence="3">G3-3990</strain>
    </source>
</reference>
<name>A0A9D9HVB7_9BACT</name>
<evidence type="ECO:0008006" key="5">
    <source>
        <dbReference type="Google" id="ProtNLM"/>
    </source>
</evidence>
<dbReference type="EMBL" id="JADIMG010000110">
    <property type="protein sequence ID" value="MBO8461017.1"/>
    <property type="molecule type" value="Genomic_DNA"/>
</dbReference>
<keyword evidence="2" id="KW-0732">Signal</keyword>
<proteinExistence type="predicted"/>